<reference evidence="3" key="1">
    <citation type="journal article" date="2006" name="PLoS Biol.">
        <title>Macronuclear genome sequence of the ciliate Tetrahymena thermophila, a model eukaryote.</title>
        <authorList>
            <person name="Eisen J.A."/>
            <person name="Coyne R.S."/>
            <person name="Wu M."/>
            <person name="Wu D."/>
            <person name="Thiagarajan M."/>
            <person name="Wortman J.R."/>
            <person name="Badger J.H."/>
            <person name="Ren Q."/>
            <person name="Amedeo P."/>
            <person name="Jones K.M."/>
            <person name="Tallon L.J."/>
            <person name="Delcher A.L."/>
            <person name="Salzberg S.L."/>
            <person name="Silva J.C."/>
            <person name="Haas B.J."/>
            <person name="Majoros W.H."/>
            <person name="Farzad M."/>
            <person name="Carlton J.M."/>
            <person name="Smith R.K. Jr."/>
            <person name="Garg J."/>
            <person name="Pearlman R.E."/>
            <person name="Karrer K.M."/>
            <person name="Sun L."/>
            <person name="Manning G."/>
            <person name="Elde N.C."/>
            <person name="Turkewitz A.P."/>
            <person name="Asai D.J."/>
            <person name="Wilkes D.E."/>
            <person name="Wang Y."/>
            <person name="Cai H."/>
            <person name="Collins K."/>
            <person name="Stewart B.A."/>
            <person name="Lee S.R."/>
            <person name="Wilamowska K."/>
            <person name="Weinberg Z."/>
            <person name="Ruzzo W.L."/>
            <person name="Wloga D."/>
            <person name="Gaertig J."/>
            <person name="Frankel J."/>
            <person name="Tsao C.-C."/>
            <person name="Gorovsky M.A."/>
            <person name="Keeling P.J."/>
            <person name="Waller R.F."/>
            <person name="Patron N.J."/>
            <person name="Cherry J.M."/>
            <person name="Stover N.A."/>
            <person name="Krieger C.J."/>
            <person name="del Toro C."/>
            <person name="Ryder H.F."/>
            <person name="Williamson S.C."/>
            <person name="Barbeau R.A."/>
            <person name="Hamilton E.P."/>
            <person name="Orias E."/>
        </authorList>
    </citation>
    <scope>NUCLEOTIDE SEQUENCE [LARGE SCALE GENOMIC DNA]</scope>
    <source>
        <strain evidence="3">SB210</strain>
    </source>
</reference>
<dbReference type="AlphaFoldDB" id="Q22YG2"/>
<feature type="region of interest" description="Disordered" evidence="1">
    <location>
        <begin position="173"/>
        <end position="214"/>
    </location>
</feature>
<dbReference type="HOGENOM" id="CLU_065921_0_0_1"/>
<protein>
    <submittedName>
        <fullName evidence="2">Uncharacterized protein</fullName>
    </submittedName>
</protein>
<accession>Q22YG2</accession>
<dbReference type="InParanoid" id="Q22YG2"/>
<keyword evidence="3" id="KW-1185">Reference proteome</keyword>
<evidence type="ECO:0000256" key="1">
    <source>
        <dbReference type="SAM" id="MobiDB-lite"/>
    </source>
</evidence>
<evidence type="ECO:0000313" key="2">
    <source>
        <dbReference type="EMBL" id="EAR90323.2"/>
    </source>
</evidence>
<gene>
    <name evidence="2" type="ORF">TTHERM_00607290</name>
</gene>
<organism evidence="2 3">
    <name type="scientific">Tetrahymena thermophila (strain SB210)</name>
    <dbReference type="NCBI Taxonomy" id="312017"/>
    <lineage>
        <taxon>Eukaryota</taxon>
        <taxon>Sar</taxon>
        <taxon>Alveolata</taxon>
        <taxon>Ciliophora</taxon>
        <taxon>Intramacronucleata</taxon>
        <taxon>Oligohymenophorea</taxon>
        <taxon>Hymenostomatida</taxon>
        <taxon>Tetrahymenina</taxon>
        <taxon>Tetrahymenidae</taxon>
        <taxon>Tetrahymena</taxon>
    </lineage>
</organism>
<evidence type="ECO:0000313" key="3">
    <source>
        <dbReference type="Proteomes" id="UP000009168"/>
    </source>
</evidence>
<dbReference type="Proteomes" id="UP000009168">
    <property type="component" value="Unassembled WGS sequence"/>
</dbReference>
<dbReference type="KEGG" id="tet:TTHERM_00607290"/>
<dbReference type="RefSeq" id="XP_001010568.2">
    <property type="nucleotide sequence ID" value="XM_001010568.2"/>
</dbReference>
<feature type="compositionally biased region" description="Low complexity" evidence="1">
    <location>
        <begin position="177"/>
        <end position="186"/>
    </location>
</feature>
<name>Q22YG2_TETTS</name>
<dbReference type="EMBL" id="GG662800">
    <property type="protein sequence ID" value="EAR90323.2"/>
    <property type="molecule type" value="Genomic_DNA"/>
</dbReference>
<sequence>MKNVLFLVKKSDKPLKSQRNLLNKWFQDSIKSYILEQVAFPFFSKYLNCKTSQELKHFMSQIEVGKNKPKYMEMIEQYFYYVNQFNLREAFIQKLNSIIKDPTDITEQKNYHTYNCQKIVRKQFVCLLILRFFEYYHLHEFMSFYDLWNFCFPEAVQKKKKLSKYDTKIQKKQKCQSESSTKSGSSPTLPIQQINNNISFSSPDSSHIKNEQPSSDLNSLIANNLHQNQLQLQDKIKQQKEYENTSFQQQQISSKIVEEDDDEEEEYINLSHQLSYQQELICKKEEEPSQSQNICSEINLEPKRNQHKYLCIQQDPSLIYYQIQYQYYLPAQQIPNQFNASQCKIEIKTEDLNQPIFQLN</sequence>
<proteinExistence type="predicted"/>
<dbReference type="GeneID" id="7836543"/>
<feature type="compositionally biased region" description="Polar residues" evidence="1">
    <location>
        <begin position="187"/>
        <end position="214"/>
    </location>
</feature>